<evidence type="ECO:0000256" key="2">
    <source>
        <dbReference type="ARBA" id="ARBA00038334"/>
    </source>
</evidence>
<dbReference type="AlphaFoldDB" id="A0ABD2NL98"/>
<dbReference type="SUPFAM" id="SSF53474">
    <property type="entry name" value="alpha/beta-Hydrolases"/>
    <property type="match status" value="1"/>
</dbReference>
<comment type="caution">
    <text evidence="4">The sequence shown here is derived from an EMBL/GenBank/DDBJ whole genome shotgun (WGS) entry which is preliminary data.</text>
</comment>
<reference evidence="4 5" key="1">
    <citation type="journal article" date="2021" name="BMC Biol.">
        <title>Horizontally acquired antibacterial genes associated with adaptive radiation of ladybird beetles.</title>
        <authorList>
            <person name="Li H.S."/>
            <person name="Tang X.F."/>
            <person name="Huang Y.H."/>
            <person name="Xu Z.Y."/>
            <person name="Chen M.L."/>
            <person name="Du X.Y."/>
            <person name="Qiu B.Y."/>
            <person name="Chen P.T."/>
            <person name="Zhang W."/>
            <person name="Slipinski A."/>
            <person name="Escalona H.E."/>
            <person name="Waterhouse R.M."/>
            <person name="Zwick A."/>
            <person name="Pang H."/>
        </authorList>
    </citation>
    <scope>NUCLEOTIDE SEQUENCE [LARGE SCALE GENOMIC DNA]</scope>
    <source>
        <strain evidence="4">SYSU2018</strain>
    </source>
</reference>
<dbReference type="InterPro" id="IPR000073">
    <property type="entry name" value="AB_hydrolase_1"/>
</dbReference>
<name>A0ABD2NL98_9CUCU</name>
<dbReference type="Pfam" id="PF00561">
    <property type="entry name" value="Abhydrolase_1"/>
    <property type="match status" value="1"/>
</dbReference>
<dbReference type="InterPro" id="IPR029058">
    <property type="entry name" value="AB_hydrolase_fold"/>
</dbReference>
<dbReference type="GO" id="GO:0004301">
    <property type="term" value="F:epoxide hydrolase activity"/>
    <property type="evidence" value="ECO:0007669"/>
    <property type="project" value="UniProtKB-ARBA"/>
</dbReference>
<proteinExistence type="inferred from homology"/>
<keyword evidence="1" id="KW-0378">Hydrolase</keyword>
<dbReference type="Gene3D" id="3.40.50.1820">
    <property type="entry name" value="alpha/beta hydrolase"/>
    <property type="match status" value="1"/>
</dbReference>
<dbReference type="PRINTS" id="PR00412">
    <property type="entry name" value="EPOXHYDRLASE"/>
</dbReference>
<gene>
    <name evidence="4" type="ORF">HHI36_016909</name>
</gene>
<evidence type="ECO:0000256" key="1">
    <source>
        <dbReference type="ARBA" id="ARBA00022801"/>
    </source>
</evidence>
<sequence length="395" mass="45503">MMGKRTSELIVSVSLWDSIKIHFLSCVYGSWVLTKRILKYLWDKDLDSSSCRDNPPTCLVDSSLGQHKYVKLKNIKMHYVESGDRTRPLVLLLHGFPDFWLGWRHQIPILSEDFRVVALDLKGFGDSDKPEWRSSYRIEIILEELKQLLSTLGVNSCILVGHDLGALIGWYFVYQYPSMVDKFFAVSCPHPNIYGNISANQWLNCVQLPYLPEIDALKHDVRIISEYHKKLPENYLEAYKYSFSRKEDWTGPINYYRNLPFSKISEKSDQPMDVHTILMTGSQDTTATLESLVKSTDYCDRVHVKIVESAGHFPHQENPESFNEILMKFLKRKKNSDKSPSKRLMDRMFGAVSSTVKYGNSVLDSVQKRSNVSIPSINILNNLNSTEENVKTIKC</sequence>
<evidence type="ECO:0000313" key="4">
    <source>
        <dbReference type="EMBL" id="KAL3279399.1"/>
    </source>
</evidence>
<comment type="similarity">
    <text evidence="2">Belongs to the AB hydrolase superfamily. Epoxide hydrolase family.</text>
</comment>
<dbReference type="InterPro" id="IPR000639">
    <property type="entry name" value="Epox_hydrolase-like"/>
</dbReference>
<dbReference type="PANTHER" id="PTHR43329">
    <property type="entry name" value="EPOXIDE HYDROLASE"/>
    <property type="match status" value="1"/>
</dbReference>
<dbReference type="Proteomes" id="UP001516400">
    <property type="component" value="Unassembled WGS sequence"/>
</dbReference>
<feature type="domain" description="AB hydrolase-1" evidence="3">
    <location>
        <begin position="88"/>
        <end position="190"/>
    </location>
</feature>
<dbReference type="PRINTS" id="PR00111">
    <property type="entry name" value="ABHYDROLASE"/>
</dbReference>
<protein>
    <recommendedName>
        <fullName evidence="3">AB hydrolase-1 domain-containing protein</fullName>
    </recommendedName>
</protein>
<accession>A0ABD2NL98</accession>
<organism evidence="4 5">
    <name type="scientific">Cryptolaemus montrouzieri</name>
    <dbReference type="NCBI Taxonomy" id="559131"/>
    <lineage>
        <taxon>Eukaryota</taxon>
        <taxon>Metazoa</taxon>
        <taxon>Ecdysozoa</taxon>
        <taxon>Arthropoda</taxon>
        <taxon>Hexapoda</taxon>
        <taxon>Insecta</taxon>
        <taxon>Pterygota</taxon>
        <taxon>Neoptera</taxon>
        <taxon>Endopterygota</taxon>
        <taxon>Coleoptera</taxon>
        <taxon>Polyphaga</taxon>
        <taxon>Cucujiformia</taxon>
        <taxon>Coccinelloidea</taxon>
        <taxon>Coccinellidae</taxon>
        <taxon>Scymninae</taxon>
        <taxon>Scymnini</taxon>
        <taxon>Cryptolaemus</taxon>
    </lineage>
</organism>
<evidence type="ECO:0000259" key="3">
    <source>
        <dbReference type="Pfam" id="PF00561"/>
    </source>
</evidence>
<evidence type="ECO:0000313" key="5">
    <source>
        <dbReference type="Proteomes" id="UP001516400"/>
    </source>
</evidence>
<dbReference type="EMBL" id="JABFTP020000124">
    <property type="protein sequence ID" value="KAL3279399.1"/>
    <property type="molecule type" value="Genomic_DNA"/>
</dbReference>
<keyword evidence="5" id="KW-1185">Reference proteome</keyword>